<evidence type="ECO:0000313" key="2">
    <source>
        <dbReference type="Proteomes" id="UP000050969"/>
    </source>
</evidence>
<dbReference type="NCBIfam" id="TIGR01603">
    <property type="entry name" value="maj_tail_phi13"/>
    <property type="match status" value="1"/>
</dbReference>
<dbReference type="InterPro" id="IPR006724">
    <property type="entry name" value="Phage_TTP"/>
</dbReference>
<protein>
    <submittedName>
        <fullName evidence="1">Major tail protein</fullName>
    </submittedName>
</protein>
<comment type="caution">
    <text evidence="1">The sequence shown here is derived from an EMBL/GenBank/DDBJ whole genome shotgun (WGS) entry which is preliminary data.</text>
</comment>
<proteinExistence type="predicted"/>
<accession>A0A0R2MV74</accession>
<dbReference type="STRING" id="1293598.IV56_GL000330"/>
<dbReference type="InterPro" id="IPR006490">
    <property type="entry name" value="Maj_tail_phi13"/>
</dbReference>
<dbReference type="Pfam" id="PF04630">
    <property type="entry name" value="Phage_TTP_1"/>
    <property type="match status" value="1"/>
</dbReference>
<dbReference type="Proteomes" id="UP000050969">
    <property type="component" value="Unassembled WGS sequence"/>
</dbReference>
<dbReference type="RefSeq" id="WP_056992674.1">
    <property type="nucleotide sequence ID" value="NZ_JQCE01000016.1"/>
</dbReference>
<dbReference type="EMBL" id="JQCE01000016">
    <property type="protein sequence ID" value="KRO17414.1"/>
    <property type="molecule type" value="Genomic_DNA"/>
</dbReference>
<name>A0A0R2MV74_9LACO</name>
<organism evidence="1 2">
    <name type="scientific">Lacticaseibacillus saniviri JCM 17471 = DSM 24301</name>
    <dbReference type="NCBI Taxonomy" id="1293598"/>
    <lineage>
        <taxon>Bacteria</taxon>
        <taxon>Bacillati</taxon>
        <taxon>Bacillota</taxon>
        <taxon>Bacilli</taxon>
        <taxon>Lactobacillales</taxon>
        <taxon>Lactobacillaceae</taxon>
        <taxon>Lacticaseibacillus</taxon>
    </lineage>
</organism>
<sequence length="206" mass="22128">MTLVGFKRIKIQPFDADDKPSGNLIVIEGKPNQGATSTAEISGLSKEATKVAGSDIDYWISRKGVGDVKVEFGILDFPDGASDRVLGYQVNENKITYMGNTTEAPYVGVTMEQEDAQGNKAVLGFFRGTMARDKISAKTLDPAETFKPEAETYTLSVIASTDDGPQNGQYVGKYVGTDAAVFEELEKEVLKTATTTAPVTDPKNQG</sequence>
<dbReference type="AlphaFoldDB" id="A0A0R2MV74"/>
<gene>
    <name evidence="1" type="ORF">IV56_GL000330</name>
</gene>
<reference evidence="1 2" key="1">
    <citation type="journal article" date="2015" name="Genome Announc.">
        <title>Expanding the biotechnology potential of lactobacilli through comparative genomics of 213 strains and associated genera.</title>
        <authorList>
            <person name="Sun Z."/>
            <person name="Harris H.M."/>
            <person name="McCann A."/>
            <person name="Guo C."/>
            <person name="Argimon S."/>
            <person name="Zhang W."/>
            <person name="Yang X."/>
            <person name="Jeffery I.B."/>
            <person name="Cooney J.C."/>
            <person name="Kagawa T.F."/>
            <person name="Liu W."/>
            <person name="Song Y."/>
            <person name="Salvetti E."/>
            <person name="Wrobel A."/>
            <person name="Rasinkangas P."/>
            <person name="Parkhill J."/>
            <person name="Rea M.C."/>
            <person name="O'Sullivan O."/>
            <person name="Ritari J."/>
            <person name="Douillard F.P."/>
            <person name="Paul Ross R."/>
            <person name="Yang R."/>
            <person name="Briner A.E."/>
            <person name="Felis G.E."/>
            <person name="de Vos W.M."/>
            <person name="Barrangou R."/>
            <person name="Klaenhammer T.R."/>
            <person name="Caufield P.W."/>
            <person name="Cui Y."/>
            <person name="Zhang H."/>
            <person name="O'Toole P.W."/>
        </authorList>
    </citation>
    <scope>NUCLEOTIDE SEQUENCE [LARGE SCALE GENOMIC DNA]</scope>
    <source>
        <strain evidence="1 2">DSM 24301</strain>
    </source>
</reference>
<dbReference type="PATRIC" id="fig|1293598.4.peg.351"/>
<evidence type="ECO:0000313" key="1">
    <source>
        <dbReference type="EMBL" id="KRO17414.1"/>
    </source>
</evidence>
<keyword evidence="2" id="KW-1185">Reference proteome</keyword>